<dbReference type="Gene3D" id="2.70.50.40">
    <property type="entry name" value="GMP phosphodiesterase, delta subunit"/>
    <property type="match status" value="1"/>
</dbReference>
<feature type="domain" description="GMP phosphodiesterase delta subunit" evidence="2">
    <location>
        <begin position="50"/>
        <end position="77"/>
    </location>
</feature>
<accession>A0AAD3M3G3</accession>
<keyword evidence="4" id="KW-1185">Reference proteome</keyword>
<comment type="caution">
    <text evidence="3">The sequence shown here is derived from an EMBL/GenBank/DDBJ whole genome shotgun (WGS) entry which is preliminary data.</text>
</comment>
<protein>
    <submittedName>
        <fullName evidence="3">Protein unc-119 homolog A</fullName>
    </submittedName>
</protein>
<sequence length="100" mass="11465">MEPAQCCLKSPNLHPQINGKEDIRLSLTVCPLPVHPSFPSDSCNEVRPLEMILHPYETQSDSFYFVDNKLAMHNKADSRTAMEPYQGDKSEPTRDRWIYG</sequence>
<dbReference type="AlphaFoldDB" id="A0AAD3M3G3"/>
<name>A0AAD3M3G3_LATJO</name>
<feature type="region of interest" description="Disordered" evidence="1">
    <location>
        <begin position="76"/>
        <end position="100"/>
    </location>
</feature>
<dbReference type="InterPro" id="IPR008015">
    <property type="entry name" value="PDED_dom"/>
</dbReference>
<evidence type="ECO:0000313" key="4">
    <source>
        <dbReference type="Proteomes" id="UP001279410"/>
    </source>
</evidence>
<proteinExistence type="predicted"/>
<gene>
    <name evidence="3" type="ORF">AKAME5_000090100</name>
</gene>
<dbReference type="EMBL" id="BRZM01000002">
    <property type="protein sequence ID" value="GLD46550.1"/>
    <property type="molecule type" value="Genomic_DNA"/>
</dbReference>
<reference evidence="3" key="1">
    <citation type="submission" date="2022-08" db="EMBL/GenBank/DDBJ databases">
        <title>Genome sequencing of akame (Lates japonicus).</title>
        <authorList>
            <person name="Hashiguchi Y."/>
            <person name="Takahashi H."/>
        </authorList>
    </citation>
    <scope>NUCLEOTIDE SEQUENCE</scope>
    <source>
        <strain evidence="3">Kochi</strain>
    </source>
</reference>
<evidence type="ECO:0000259" key="2">
    <source>
        <dbReference type="Pfam" id="PF05351"/>
    </source>
</evidence>
<evidence type="ECO:0000256" key="1">
    <source>
        <dbReference type="SAM" id="MobiDB-lite"/>
    </source>
</evidence>
<dbReference type="Proteomes" id="UP001279410">
    <property type="component" value="Unassembled WGS sequence"/>
</dbReference>
<evidence type="ECO:0000313" key="3">
    <source>
        <dbReference type="EMBL" id="GLD46550.1"/>
    </source>
</evidence>
<dbReference type="Pfam" id="PF05351">
    <property type="entry name" value="GMP_PDE_delta"/>
    <property type="match status" value="1"/>
</dbReference>
<dbReference type="InterPro" id="IPR037036">
    <property type="entry name" value="PDED_dom_sf"/>
</dbReference>
<organism evidence="3 4">
    <name type="scientific">Lates japonicus</name>
    <name type="common">Japanese lates</name>
    <dbReference type="NCBI Taxonomy" id="270547"/>
    <lineage>
        <taxon>Eukaryota</taxon>
        <taxon>Metazoa</taxon>
        <taxon>Chordata</taxon>
        <taxon>Craniata</taxon>
        <taxon>Vertebrata</taxon>
        <taxon>Euteleostomi</taxon>
        <taxon>Actinopterygii</taxon>
        <taxon>Neopterygii</taxon>
        <taxon>Teleostei</taxon>
        <taxon>Neoteleostei</taxon>
        <taxon>Acanthomorphata</taxon>
        <taxon>Carangaria</taxon>
        <taxon>Carangaria incertae sedis</taxon>
        <taxon>Centropomidae</taxon>
        <taxon>Lates</taxon>
    </lineage>
</organism>